<reference evidence="4" key="2">
    <citation type="submission" date="2013-04" db="EMBL/GenBank/DDBJ databases">
        <title>Genome sequence of Pseudoalteromonas citrea.</title>
        <authorList>
            <person name="Xie B.-B."/>
            <person name="Rong J.-C."/>
            <person name="Qin Q.-L."/>
            <person name="Shu Y.-L."/>
            <person name="Zhang Y.-Z."/>
        </authorList>
    </citation>
    <scope>NUCLEOTIDE SEQUENCE</scope>
    <source>
        <strain evidence="4">NCIMB 1889</strain>
    </source>
</reference>
<dbReference type="InterPro" id="IPR000182">
    <property type="entry name" value="GNAT_dom"/>
</dbReference>
<dbReference type="InterPro" id="IPR050832">
    <property type="entry name" value="Bact_Acetyltransf"/>
</dbReference>
<dbReference type="PROSITE" id="PS51186">
    <property type="entry name" value="GNAT"/>
    <property type="match status" value="1"/>
</dbReference>
<dbReference type="Pfam" id="PF00583">
    <property type="entry name" value="Acetyltransf_1"/>
    <property type="match status" value="1"/>
</dbReference>
<evidence type="ECO:0000256" key="2">
    <source>
        <dbReference type="ARBA" id="ARBA00023315"/>
    </source>
</evidence>
<dbReference type="GO" id="GO:0016747">
    <property type="term" value="F:acyltransferase activity, transferring groups other than amino-acyl groups"/>
    <property type="evidence" value="ECO:0007669"/>
    <property type="project" value="InterPro"/>
</dbReference>
<evidence type="ECO:0000256" key="1">
    <source>
        <dbReference type="ARBA" id="ARBA00022679"/>
    </source>
</evidence>
<dbReference type="PANTHER" id="PTHR43877">
    <property type="entry name" value="AMINOALKYLPHOSPHONATE N-ACETYLTRANSFERASE-RELATED-RELATED"/>
    <property type="match status" value="1"/>
</dbReference>
<keyword evidence="2" id="KW-0012">Acyltransferase</keyword>
<accession>U1KKV5</accession>
<name>U1KKV5_9GAMM</name>
<comment type="caution">
    <text evidence="4">The sequence shown here is derived from an EMBL/GenBank/DDBJ whole genome shotgun (WGS) entry which is preliminary data.</text>
</comment>
<dbReference type="Gene3D" id="3.40.630.30">
    <property type="match status" value="1"/>
</dbReference>
<dbReference type="EMBL" id="AHBZ02000208">
    <property type="protein sequence ID" value="ERG16653.1"/>
    <property type="molecule type" value="Genomic_DNA"/>
</dbReference>
<keyword evidence="1 4" id="KW-0808">Transferase</keyword>
<sequence length="186" mass="20993">MNSHIKQLTSLAQYKAQLTDLLYKCIKSGASLGFNIDVDKQQLSAYWEETNTQLQSRMFLGYFIKNTLVGCVHYTQCQKQNGLHRAEIEKLLVHPQYQRLGVASALMHSIENEATKQGIELLVLDTQTGDKSEYFYQKVKYTKSGVTPHFVSDSKGGFFSTSYYFKILLPTSQINKTACGVASLIT</sequence>
<organism evidence="4">
    <name type="scientific">Pseudoalteromonas citrea DSM 8771</name>
    <dbReference type="NCBI Taxonomy" id="1117314"/>
    <lineage>
        <taxon>Bacteria</taxon>
        <taxon>Pseudomonadati</taxon>
        <taxon>Pseudomonadota</taxon>
        <taxon>Gammaproteobacteria</taxon>
        <taxon>Alteromonadales</taxon>
        <taxon>Pseudoalteromonadaceae</taxon>
        <taxon>Pseudoalteromonas</taxon>
    </lineage>
</organism>
<feature type="domain" description="N-acetyltransferase" evidence="3">
    <location>
        <begin position="3"/>
        <end position="170"/>
    </location>
</feature>
<dbReference type="SUPFAM" id="SSF55729">
    <property type="entry name" value="Acyl-CoA N-acyltransferases (Nat)"/>
    <property type="match status" value="1"/>
</dbReference>
<dbReference type="eggNOG" id="COG0456">
    <property type="taxonomic scope" value="Bacteria"/>
</dbReference>
<dbReference type="AlphaFoldDB" id="U1KKV5"/>
<evidence type="ECO:0000259" key="3">
    <source>
        <dbReference type="PROSITE" id="PS51186"/>
    </source>
</evidence>
<protein>
    <submittedName>
        <fullName evidence="4">Acetyltransferase family protein</fullName>
    </submittedName>
</protein>
<dbReference type="OrthoDB" id="3389160at2"/>
<dbReference type="InterPro" id="IPR016181">
    <property type="entry name" value="Acyl_CoA_acyltransferase"/>
</dbReference>
<proteinExistence type="predicted"/>
<evidence type="ECO:0000313" key="4">
    <source>
        <dbReference type="EMBL" id="ERG16653.1"/>
    </source>
</evidence>
<gene>
    <name evidence="4" type="ORF">PCIT_21519</name>
</gene>
<reference evidence="4" key="1">
    <citation type="journal article" date="2012" name="J. Bacteriol.">
        <title>Genome sequences of type strains of seven species of the marine bacterium Pseudoalteromonas.</title>
        <authorList>
            <person name="Xie B.B."/>
            <person name="Shu Y.L."/>
            <person name="Qin Q.L."/>
            <person name="Rong J.C."/>
            <person name="Zhang X.Y."/>
            <person name="Chen X.L."/>
            <person name="Shi M."/>
            <person name="He H.L."/>
            <person name="Zhou B.C."/>
            <person name="Zhang Y.Z."/>
        </authorList>
    </citation>
    <scope>NUCLEOTIDE SEQUENCE [LARGE SCALE GENOMIC DNA]</scope>
    <source>
        <strain evidence="4">NCIMB 1889</strain>
    </source>
</reference>
<dbReference type="STRING" id="1117314.PCIT_21519"/>
<dbReference type="CDD" id="cd04301">
    <property type="entry name" value="NAT_SF"/>
    <property type="match status" value="1"/>
</dbReference>